<dbReference type="Proteomes" id="UP000001194">
    <property type="component" value="Unassembled WGS sequence"/>
</dbReference>
<evidence type="ECO:0000313" key="2">
    <source>
        <dbReference type="Proteomes" id="UP000001194"/>
    </source>
</evidence>
<name>B0DT52_LACBS</name>
<gene>
    <name evidence="1" type="ORF">LACBIDRAFT_309823</name>
</gene>
<sequence>MILLLQFHFCSLFLSLNLPSNFVISLVLLLAHSSPAVHSFPHLFLQSLRQDRRTTPSGSSLIVVWGVICALKSI</sequence>
<dbReference type="RefSeq" id="XP_001887161.1">
    <property type="nucleotide sequence ID" value="XM_001887126.1"/>
</dbReference>
<dbReference type="InParanoid" id="B0DT52"/>
<evidence type="ECO:0000313" key="1">
    <source>
        <dbReference type="EMBL" id="EDR02216.1"/>
    </source>
</evidence>
<accession>B0DT52</accession>
<dbReference type="KEGG" id="lbc:LACBIDRAFT_309823"/>
<reference evidence="1 2" key="1">
    <citation type="journal article" date="2008" name="Nature">
        <title>The genome of Laccaria bicolor provides insights into mycorrhizal symbiosis.</title>
        <authorList>
            <person name="Martin F."/>
            <person name="Aerts A."/>
            <person name="Ahren D."/>
            <person name="Brun A."/>
            <person name="Danchin E.G.J."/>
            <person name="Duchaussoy F."/>
            <person name="Gibon J."/>
            <person name="Kohler A."/>
            <person name="Lindquist E."/>
            <person name="Pereda V."/>
            <person name="Salamov A."/>
            <person name="Shapiro H.J."/>
            <person name="Wuyts J."/>
            <person name="Blaudez D."/>
            <person name="Buee M."/>
            <person name="Brokstein P."/>
            <person name="Canbaeck B."/>
            <person name="Cohen D."/>
            <person name="Courty P.E."/>
            <person name="Coutinho P.M."/>
            <person name="Delaruelle C."/>
            <person name="Detter J.C."/>
            <person name="Deveau A."/>
            <person name="DiFazio S."/>
            <person name="Duplessis S."/>
            <person name="Fraissinet-Tachet L."/>
            <person name="Lucic E."/>
            <person name="Frey-Klett P."/>
            <person name="Fourrey C."/>
            <person name="Feussner I."/>
            <person name="Gay G."/>
            <person name="Grimwood J."/>
            <person name="Hoegger P.J."/>
            <person name="Jain P."/>
            <person name="Kilaru S."/>
            <person name="Labbe J."/>
            <person name="Lin Y.C."/>
            <person name="Legue V."/>
            <person name="Le Tacon F."/>
            <person name="Marmeisse R."/>
            <person name="Melayah D."/>
            <person name="Montanini B."/>
            <person name="Muratet M."/>
            <person name="Nehls U."/>
            <person name="Niculita-Hirzel H."/>
            <person name="Oudot-Le Secq M.P."/>
            <person name="Peter M."/>
            <person name="Quesneville H."/>
            <person name="Rajashekar B."/>
            <person name="Reich M."/>
            <person name="Rouhier N."/>
            <person name="Schmutz J."/>
            <person name="Yin T."/>
            <person name="Chalot M."/>
            <person name="Henrissat B."/>
            <person name="Kuees U."/>
            <person name="Lucas S."/>
            <person name="Van de Peer Y."/>
            <person name="Podila G.K."/>
            <person name="Polle A."/>
            <person name="Pukkila P.J."/>
            <person name="Richardson P.M."/>
            <person name="Rouze P."/>
            <person name="Sanders I.R."/>
            <person name="Stajich J.E."/>
            <person name="Tunlid A."/>
            <person name="Tuskan G."/>
            <person name="Grigoriev I.V."/>
        </authorList>
    </citation>
    <scope>NUCLEOTIDE SEQUENCE [LARGE SCALE GENOMIC DNA]</scope>
    <source>
        <strain evidence="2">S238N-H82 / ATCC MYA-4686</strain>
    </source>
</reference>
<dbReference type="HOGENOM" id="CLU_2688245_0_0_1"/>
<dbReference type="GeneID" id="6082795"/>
<protein>
    <submittedName>
        <fullName evidence="1">Predicted protein</fullName>
    </submittedName>
</protein>
<organism evidence="2">
    <name type="scientific">Laccaria bicolor (strain S238N-H82 / ATCC MYA-4686)</name>
    <name type="common">Bicoloured deceiver</name>
    <name type="synonym">Laccaria laccata var. bicolor</name>
    <dbReference type="NCBI Taxonomy" id="486041"/>
    <lineage>
        <taxon>Eukaryota</taxon>
        <taxon>Fungi</taxon>
        <taxon>Dikarya</taxon>
        <taxon>Basidiomycota</taxon>
        <taxon>Agaricomycotina</taxon>
        <taxon>Agaricomycetes</taxon>
        <taxon>Agaricomycetidae</taxon>
        <taxon>Agaricales</taxon>
        <taxon>Agaricineae</taxon>
        <taxon>Hydnangiaceae</taxon>
        <taxon>Laccaria</taxon>
    </lineage>
</organism>
<proteinExistence type="predicted"/>
<dbReference type="AlphaFoldDB" id="B0DT52"/>
<keyword evidence="2" id="KW-1185">Reference proteome</keyword>
<dbReference type="EMBL" id="DS547132">
    <property type="protein sequence ID" value="EDR02216.1"/>
    <property type="molecule type" value="Genomic_DNA"/>
</dbReference>